<protein>
    <submittedName>
        <fullName evidence="1">Uncharacterized protein</fullName>
    </submittedName>
</protein>
<evidence type="ECO:0000313" key="1">
    <source>
        <dbReference type="EMBL" id="KAB4181010.1"/>
    </source>
</evidence>
<dbReference type="AlphaFoldDB" id="A0A7J5GVI9"/>
<comment type="caution">
    <text evidence="1">The sequence shown here is derived from an EMBL/GenBank/DDBJ whole genome shotgun (WGS) entry which is preliminary data.</text>
</comment>
<dbReference type="Proteomes" id="UP000487221">
    <property type="component" value="Unassembled WGS sequence"/>
</dbReference>
<reference evidence="1 2" key="1">
    <citation type="journal article" date="2019" name="Nat. Med.">
        <title>A library of human gut bacterial isolates paired with longitudinal multiomics data enables mechanistic microbiome research.</title>
        <authorList>
            <person name="Poyet M."/>
            <person name="Groussin M."/>
            <person name="Gibbons S.M."/>
            <person name="Avila-Pacheco J."/>
            <person name="Jiang X."/>
            <person name="Kearney S.M."/>
            <person name="Perrotta A.R."/>
            <person name="Berdy B."/>
            <person name="Zhao S."/>
            <person name="Lieberman T.D."/>
            <person name="Swanson P.K."/>
            <person name="Smith M."/>
            <person name="Roesemann S."/>
            <person name="Alexander J.E."/>
            <person name="Rich S.A."/>
            <person name="Livny J."/>
            <person name="Vlamakis H."/>
            <person name="Clish C."/>
            <person name="Bullock K."/>
            <person name="Deik A."/>
            <person name="Scott J."/>
            <person name="Pierce K.A."/>
            <person name="Xavier R.J."/>
            <person name="Alm E.J."/>
        </authorList>
    </citation>
    <scope>NUCLEOTIDE SEQUENCE [LARGE SCALE GENOMIC DNA]</scope>
    <source>
        <strain evidence="1 2">BIOML-A19</strain>
    </source>
</reference>
<dbReference type="RefSeq" id="WP_151875939.1">
    <property type="nucleotide sequence ID" value="NZ_WCTY01000036.1"/>
</dbReference>
<gene>
    <name evidence="1" type="ORF">GAQ44_17480</name>
</gene>
<accession>A0A7J5GVI9</accession>
<evidence type="ECO:0000313" key="2">
    <source>
        <dbReference type="Proteomes" id="UP000487221"/>
    </source>
</evidence>
<proteinExistence type="predicted"/>
<sequence length="660" mass="75344">MITDYQPIALTQDAEGSFSTTEEGAITVKLNSKKAIYGVCLPQVACGHFIAEVTSDKETNFGLAIVREKNGVPDYENFTSVSVCLEAGIPTARVIDRQYGKDNVLDNTNTIKDGDRDFRYSIPFTGKYFSIPFKGSTGKARIIRNEISGFFHFYVSVGKEINGKFYENWIELAQSKDWGDINQKYFICPIARTMNSKTTEVTYTDICFEEFASDDLAATQEFGVQKRDFTWAGFPGKATVINFNPKHCPAAEDNREFVFWTETNYVPAWRMNNELLYCYEFAETWSGLAPGCYEPMSDRLLAYAKVDIVEDNKVRKVVKYHYALVNPDYKAPYPGGFYPEVDEYYTFYADGVGVRRIEYTQKEEGRSEFQWRYHELSELMAIAGSSTVPAEHYAKPTLSITNLSGSKYNVYPERPFEEVNREVKNWEEQIYTVHLVNAPDAFAVFSYSPNRPEVSPLPIENDLIWHDIGYQMSHWPVDKQPYLSARHGDYDKSNATWKSNISHSSLIGVEAKGGLDWNSHYQLRDNGDKYRVYLMLFGINERNKGQDIHAYTRTWLHHGNFSELDGVEYNPSVTGYSKREIVLSSRGGSNFGFKYAPMGEMKNPVFRIDDWNGKAEIDLTVNGEQLLFNQDYLCDKVDGSLIIWLNKSTSSVISVKVSSK</sequence>
<organism evidence="1 2">
    <name type="scientific">Bacteroides uniformis</name>
    <dbReference type="NCBI Taxonomy" id="820"/>
    <lineage>
        <taxon>Bacteria</taxon>
        <taxon>Pseudomonadati</taxon>
        <taxon>Bacteroidota</taxon>
        <taxon>Bacteroidia</taxon>
        <taxon>Bacteroidales</taxon>
        <taxon>Bacteroidaceae</taxon>
        <taxon>Bacteroides</taxon>
    </lineage>
</organism>
<dbReference type="EMBL" id="WCTY01000036">
    <property type="protein sequence ID" value="KAB4181010.1"/>
    <property type="molecule type" value="Genomic_DNA"/>
</dbReference>
<name>A0A7J5GVI9_BACUN</name>